<gene>
    <name evidence="7" type="ORF">IQ249_08385</name>
</gene>
<organism evidence="7 8">
    <name type="scientific">Lusitaniella coriacea LEGE 07157</name>
    <dbReference type="NCBI Taxonomy" id="945747"/>
    <lineage>
        <taxon>Bacteria</taxon>
        <taxon>Bacillati</taxon>
        <taxon>Cyanobacteriota</taxon>
        <taxon>Cyanophyceae</taxon>
        <taxon>Spirulinales</taxon>
        <taxon>Lusitaniellaceae</taxon>
        <taxon>Lusitaniella</taxon>
    </lineage>
</organism>
<dbReference type="PANTHER" id="PTHR47506">
    <property type="entry name" value="TRANSCRIPTIONAL REGULATORY PROTEIN"/>
    <property type="match status" value="1"/>
</dbReference>
<proteinExistence type="predicted"/>
<keyword evidence="2" id="KW-0805">Transcription regulation</keyword>
<evidence type="ECO:0000256" key="4">
    <source>
        <dbReference type="ARBA" id="ARBA00023163"/>
    </source>
</evidence>
<keyword evidence="3 5" id="KW-0238">DNA-binding</keyword>
<evidence type="ECO:0000256" key="5">
    <source>
        <dbReference type="PROSITE-ProRule" id="PRU00335"/>
    </source>
</evidence>
<dbReference type="AlphaFoldDB" id="A0A8J7DW72"/>
<name>A0A8J7DW72_9CYAN</name>
<evidence type="ECO:0000313" key="7">
    <source>
        <dbReference type="EMBL" id="MBE9115908.1"/>
    </source>
</evidence>
<dbReference type="Pfam" id="PF00440">
    <property type="entry name" value="TetR_N"/>
    <property type="match status" value="1"/>
</dbReference>
<dbReference type="EMBL" id="JADEWZ010000010">
    <property type="protein sequence ID" value="MBE9115908.1"/>
    <property type="molecule type" value="Genomic_DNA"/>
</dbReference>
<dbReference type="InterPro" id="IPR009057">
    <property type="entry name" value="Homeodomain-like_sf"/>
</dbReference>
<dbReference type="Proteomes" id="UP000654482">
    <property type="component" value="Unassembled WGS sequence"/>
</dbReference>
<dbReference type="Gene3D" id="1.10.357.10">
    <property type="entry name" value="Tetracycline Repressor, domain 2"/>
    <property type="match status" value="1"/>
</dbReference>
<feature type="domain" description="HTH tetR-type" evidence="6">
    <location>
        <begin position="9"/>
        <end position="69"/>
    </location>
</feature>
<dbReference type="PROSITE" id="PS50977">
    <property type="entry name" value="HTH_TETR_2"/>
    <property type="match status" value="1"/>
</dbReference>
<dbReference type="GO" id="GO:0045892">
    <property type="term" value="P:negative regulation of DNA-templated transcription"/>
    <property type="evidence" value="ECO:0007669"/>
    <property type="project" value="UniProtKB-ARBA"/>
</dbReference>
<accession>A0A8J7DW72</accession>
<dbReference type="RefSeq" id="WP_228055581.1">
    <property type="nucleotide sequence ID" value="NZ_JADEWZ010000010.1"/>
</dbReference>
<dbReference type="Gene3D" id="1.10.10.60">
    <property type="entry name" value="Homeodomain-like"/>
    <property type="match status" value="1"/>
</dbReference>
<keyword evidence="1" id="KW-0678">Repressor</keyword>
<keyword evidence="4" id="KW-0804">Transcription</keyword>
<protein>
    <submittedName>
        <fullName evidence="7">TetR/AcrR family transcriptional regulator</fullName>
    </submittedName>
</protein>
<dbReference type="InterPro" id="IPR001647">
    <property type="entry name" value="HTH_TetR"/>
</dbReference>
<sequence>MSPKIVDKEQKRLEIVEAALQVFGRKGYQGSRMSDIAQEAGIGKGTIYEYFNSKDELILAIFEGLTWEYEQLLNQLAESSQPPLEAILGSLTQLLEEVDEYADLTPVCLELWGSRLLSESLGLREKMSDWFERLSAAYARLIVKGQQKGTIHPEIDAKALARTLVSMIDGILLHYGLFRPSPSFFSKQEKELERMVRRALQL</sequence>
<evidence type="ECO:0000256" key="2">
    <source>
        <dbReference type="ARBA" id="ARBA00023015"/>
    </source>
</evidence>
<dbReference type="PRINTS" id="PR00455">
    <property type="entry name" value="HTHTETR"/>
</dbReference>
<evidence type="ECO:0000256" key="3">
    <source>
        <dbReference type="ARBA" id="ARBA00023125"/>
    </source>
</evidence>
<dbReference type="SUPFAM" id="SSF46689">
    <property type="entry name" value="Homeodomain-like"/>
    <property type="match status" value="1"/>
</dbReference>
<dbReference type="InterPro" id="IPR039538">
    <property type="entry name" value="BetI_C"/>
</dbReference>
<feature type="DNA-binding region" description="H-T-H motif" evidence="5">
    <location>
        <begin position="32"/>
        <end position="51"/>
    </location>
</feature>
<reference evidence="7" key="1">
    <citation type="submission" date="2020-10" db="EMBL/GenBank/DDBJ databases">
        <authorList>
            <person name="Castelo-Branco R."/>
            <person name="Eusebio N."/>
            <person name="Adriana R."/>
            <person name="Vieira A."/>
            <person name="Brugerolle De Fraissinette N."/>
            <person name="Rezende De Castro R."/>
            <person name="Schneider M.P."/>
            <person name="Vasconcelos V."/>
            <person name="Leao P.N."/>
        </authorList>
    </citation>
    <scope>NUCLEOTIDE SEQUENCE</scope>
    <source>
        <strain evidence="7">LEGE 07157</strain>
    </source>
</reference>
<evidence type="ECO:0000256" key="1">
    <source>
        <dbReference type="ARBA" id="ARBA00022491"/>
    </source>
</evidence>
<dbReference type="GO" id="GO:0003677">
    <property type="term" value="F:DNA binding"/>
    <property type="evidence" value="ECO:0007669"/>
    <property type="project" value="UniProtKB-UniRule"/>
</dbReference>
<evidence type="ECO:0000259" key="6">
    <source>
        <dbReference type="PROSITE" id="PS50977"/>
    </source>
</evidence>
<dbReference type="InterPro" id="IPR036271">
    <property type="entry name" value="Tet_transcr_reg_TetR-rel_C_sf"/>
</dbReference>
<evidence type="ECO:0000313" key="8">
    <source>
        <dbReference type="Proteomes" id="UP000654482"/>
    </source>
</evidence>
<keyword evidence="8" id="KW-1185">Reference proteome</keyword>
<dbReference type="Pfam" id="PF13977">
    <property type="entry name" value="TetR_C_6"/>
    <property type="match status" value="1"/>
</dbReference>
<dbReference type="SUPFAM" id="SSF48498">
    <property type="entry name" value="Tetracyclin repressor-like, C-terminal domain"/>
    <property type="match status" value="1"/>
</dbReference>
<comment type="caution">
    <text evidence="7">The sequence shown here is derived from an EMBL/GenBank/DDBJ whole genome shotgun (WGS) entry which is preliminary data.</text>
</comment>
<dbReference type="FunFam" id="1.10.10.60:FF:000141">
    <property type="entry name" value="TetR family transcriptional regulator"/>
    <property type="match status" value="1"/>
</dbReference>
<dbReference type="PANTHER" id="PTHR47506:SF6">
    <property type="entry name" value="HTH-TYPE TRANSCRIPTIONAL REPRESSOR NEMR"/>
    <property type="match status" value="1"/>
</dbReference>